<feature type="compositionally biased region" description="Polar residues" evidence="1">
    <location>
        <begin position="193"/>
        <end position="214"/>
    </location>
</feature>
<dbReference type="EMBL" id="FPHC01000019">
    <property type="protein sequence ID" value="SFV51193.1"/>
    <property type="molecule type" value="Genomic_DNA"/>
</dbReference>
<dbReference type="AlphaFoldDB" id="A0A1W1BCI2"/>
<sequence length="567" mass="64908">MKTIKLLWSTTLLATIVNADISMMDYLCRHAIGSKSGEKVTLSAESRECKDTEPISIDRQPPPKRKPHHTSTHTSIKLQECYDDAQKLYKKFIKSNKNNNPSENISIVTMDASKECSQIYKECADRAWQAGRRCFDAKHQGLTPAQIANRCNTISGKGAIKCALLENQCSYKTKIAKCKTKYANETDTPDIPKSTNHTSKNIDDTNSQNSTENSDYTDEKKENIELYRNDIEILKDRLDRARARLRAELEVGVKDRYHKQRIEIYRDSIKMIEMELKNSKQQLQTLGGQEKAHIPRNNSDVYSDIEFNRAIHNEQQELRAKQKIMRDTRFIINRFGDDPETKRATIKKIDELSKNSSLERLKRIKSAVKKQYYDAWVAEQESETIKQQEIDKELSISENRTILIRDTAATINKTLGLAYGNVAGVVATVHGMTNNAVDAVYKDKEAGAVVSIIKDMVDSYTFKLGGELIDIPFRLYKYYHGGVDVPSGMRVYDKNGNLLTRVKSGDELYDIHKNRINYSFVRRLERYKLWTTKARDDVLHGDINKKANGFLDAIDNGKKLGELLWLL</sequence>
<proteinExistence type="predicted"/>
<feature type="region of interest" description="Disordered" evidence="1">
    <location>
        <begin position="185"/>
        <end position="218"/>
    </location>
</feature>
<accession>A0A1W1BCI2</accession>
<reference evidence="2" key="1">
    <citation type="submission" date="2016-10" db="EMBL/GenBank/DDBJ databases">
        <authorList>
            <person name="de Groot N.N."/>
        </authorList>
    </citation>
    <scope>NUCLEOTIDE SEQUENCE</scope>
</reference>
<evidence type="ECO:0000313" key="2">
    <source>
        <dbReference type="EMBL" id="SFV51193.1"/>
    </source>
</evidence>
<feature type="compositionally biased region" description="Basic residues" evidence="1">
    <location>
        <begin position="62"/>
        <end position="71"/>
    </location>
</feature>
<protein>
    <submittedName>
        <fullName evidence="2">Uncharacterized protein</fullName>
    </submittedName>
</protein>
<name>A0A1W1BCI2_9ZZZZ</name>
<gene>
    <name evidence="2" type="ORF">MNB_SV-6-1464</name>
</gene>
<feature type="region of interest" description="Disordered" evidence="1">
    <location>
        <begin position="50"/>
        <end position="75"/>
    </location>
</feature>
<evidence type="ECO:0000256" key="1">
    <source>
        <dbReference type="SAM" id="MobiDB-lite"/>
    </source>
</evidence>
<organism evidence="2">
    <name type="scientific">hydrothermal vent metagenome</name>
    <dbReference type="NCBI Taxonomy" id="652676"/>
    <lineage>
        <taxon>unclassified sequences</taxon>
        <taxon>metagenomes</taxon>
        <taxon>ecological metagenomes</taxon>
    </lineage>
</organism>